<dbReference type="SUPFAM" id="SSF51126">
    <property type="entry name" value="Pectin lyase-like"/>
    <property type="match status" value="1"/>
</dbReference>
<dbReference type="Gene3D" id="1.10.510.10">
    <property type="entry name" value="Transferase(Phosphotransferase) domain 1"/>
    <property type="match status" value="1"/>
</dbReference>
<proteinExistence type="predicted"/>
<evidence type="ECO:0000256" key="1">
    <source>
        <dbReference type="SAM" id="MobiDB-lite"/>
    </source>
</evidence>
<reference evidence="4 5" key="1">
    <citation type="journal article" date="2022" name="bioRxiv">
        <title>Genomics of Preaxostyla Flagellates Illuminates Evolutionary Transitions and the Path Towards Mitochondrial Loss.</title>
        <authorList>
            <person name="Novak L.V.F."/>
            <person name="Treitli S.C."/>
            <person name="Pyrih J."/>
            <person name="Halakuc P."/>
            <person name="Pipaliya S.V."/>
            <person name="Vacek V."/>
            <person name="Brzon O."/>
            <person name="Soukal P."/>
            <person name="Eme L."/>
            <person name="Dacks J.B."/>
            <person name="Karnkowska A."/>
            <person name="Elias M."/>
            <person name="Hampl V."/>
        </authorList>
    </citation>
    <scope>NUCLEOTIDE SEQUENCE [LARGE SCALE GENOMIC DNA]</scope>
    <source>
        <strain evidence="4">NAU3</strain>
        <tissue evidence="4">Gut</tissue>
    </source>
</reference>
<evidence type="ECO:0000259" key="3">
    <source>
        <dbReference type="PROSITE" id="PS50011"/>
    </source>
</evidence>
<feature type="compositionally biased region" description="Polar residues" evidence="1">
    <location>
        <begin position="1610"/>
        <end position="1623"/>
    </location>
</feature>
<name>A0ABQ9YAM1_9EUKA</name>
<comment type="caution">
    <text evidence="4">The sequence shown here is derived from an EMBL/GenBank/DDBJ whole genome shotgun (WGS) entry which is preliminary data.</text>
</comment>
<dbReference type="InterPro" id="IPR011009">
    <property type="entry name" value="Kinase-like_dom_sf"/>
</dbReference>
<dbReference type="Pfam" id="PF07714">
    <property type="entry name" value="PK_Tyr_Ser-Thr"/>
    <property type="match status" value="1"/>
</dbReference>
<dbReference type="PROSITE" id="PS50011">
    <property type="entry name" value="PROTEIN_KINASE_DOM"/>
    <property type="match status" value="1"/>
</dbReference>
<dbReference type="EMBL" id="JARBJD010000020">
    <property type="protein sequence ID" value="KAK2960827.1"/>
    <property type="molecule type" value="Genomic_DNA"/>
</dbReference>
<feature type="transmembrane region" description="Helical" evidence="2">
    <location>
        <begin position="1545"/>
        <end position="1568"/>
    </location>
</feature>
<evidence type="ECO:0000313" key="4">
    <source>
        <dbReference type="EMBL" id="KAK2960827.1"/>
    </source>
</evidence>
<dbReference type="SUPFAM" id="SSF56112">
    <property type="entry name" value="Protein kinase-like (PK-like)"/>
    <property type="match status" value="1"/>
</dbReference>
<keyword evidence="2" id="KW-0812">Transmembrane</keyword>
<gene>
    <name evidence="4" type="ORF">BLNAU_4224</name>
</gene>
<dbReference type="InterPro" id="IPR001245">
    <property type="entry name" value="Ser-Thr/Tyr_kinase_cat_dom"/>
</dbReference>
<dbReference type="Proteomes" id="UP001281761">
    <property type="component" value="Unassembled WGS sequence"/>
</dbReference>
<sequence length="1937" mass="209285">MDSGIAKYDDAAVYVDSRLKSPELRKSSPFIVMKSILNRGSSVRLVSTTHKTSSSSLLPFVGICPSFLDDAKNSYPSPEHKDISIIGESISLNHVHLVKGSGPLFAFGLGDTTPTPTLLGQQLATTLTSASLVNVTSSPIFKSSDYKTFGSLLSQMTISCEVSKSTNHDCGTLFLDPNLGGNVVCVNSSFSSCVRQANTEALYTHRNMTQSESHTDRIVFDTSSTATSVTVTSCTFNTMSVGFGRTWQGGAAIFLYASLSSLNISQCCFHKCSVTKADDDGGAVLFYCTSAQMHQIDVSSSSFTECTTPKISTNAAGGIIIGTASSATIQNTIFERCDAQFDASIYVISCSLTTITNCMFLSCEGDERAGGIGCHSNKAIDYSYLHFRDCTSPLQPYSKDIYITTITKPTTVTVQYCDSTSGAPNVFDYTEDRDASDLVPQLTSTPTVTGATVSFSADKQTATVTVTTEQALNGTMGVLLDGSNVPRMVYVVFGTSTTVSHTGMVTVSSGPDGVLPEATYVHRASAIPGNVPKQVHHTSTALSNPNTTTIALSGYGFENGDYVMTIDNDGTEQNITLAWMDANTLSGSAPLYPFTAPGRLDYGKIYPIIGIIFDPMSKKENVRLIQGNSFTTPTEPSRVTDADCSLNGKKDGVVVRLIGTKLFSNGQKVKMGSEGLIESTGTIFGVLSTECFVEFSTGWFGDGRQTIFGNSYEIFSVGSGSDSFVVNSGVSFAVPSPPLITTISAPSSITSSSFTLSFRGSSLPSGSTYTVTLNTSDTFDVTFSSETLGLSSTVMIGVSEGLKYATEYSIVSMIKTEEDKPDEHILLSSSSFTTPIGPSLSLVASSLSPSNANVVRLSLSTILMPSEQFTLVLTSITSPSKTVSVNITFSSTQPASPPTISTIDVEVYNQTNTLEYNTAYSIKSMTSSNVVAVVTAPVFTTPNEPPRVQSFENSRLSLDRTELSFELVGRALKTGLSKVALKREGFLLESVSPIGFINDTHSSVKFLVGETESSSRLAYGTEYTLTTVEGDVSGLVVDPGIIVRAPNPAKVTKMEIDFSNSAKTGCIVRLSGADLVPGTIYSATLSTPQQPQNRNSDSSSISFDISFSSTAEGVSQPIKIGWKGENNLEYSMKYTLTSLTPSVAEDGAIIFDSSLSDTTGTKPAESFFYVDSLSSDSSPFCGDRDSPCQSIDSAWMIVLGVSLTRPTLGIVDLTTLSTPISISNNMHVVIMNGTSSEPKLNVSFVTSQSIDADNTMITVKDSFLELLNVDVVLASLSQSFVFVSASDSTIVFRDGSFLGSTSPPTSTQNEADSENLCSWSSGIIQIADCTTSITNTQLTHLVFGAINMKGGDLTIQTTTFSDNSPSNSSFPSASRNIHCSENGKIEIVSLNGGDGFKTGSSAWISSEDCVLSGRDSTPKTPLFIPTLNASKSTSTRDKKAKTIKFTIIGTMLIPCGLLVEVFEWNADTQTEGTRTIVELNENTNLWTEEQIDGIIDETKDLLNLSETSDWRLRLVFGDEVRTDTSIVLRTVASDRKALFGQAVKWMIPLIVAVVLIALFFIILLIVLLRRRKKGKQKQSELKEIDEFVEEMKIEDPTMEGTDRLNCSAFDTPTESNHNNTHITARNETEKDQKFEEDAKEDQAAGEFALVTLSNGSEVRILKKDTLYNRLHNPQMKDTHLDFDSVRKQIISGLLDVRKRDRSSAILLQLSPHLVFFDAAGVACLNCSQHPQSEMEIVGRNGLSRMGQNQPQDLLELPDKQNQLQMETANNEQDNAVQATEGTTLKTLPSVNLRKVNEGDRWRAPEVTRMIEEYAQNGSHTQTELVSRHIHLDHSAAAVFSLGLILWEIETNQIPFGEVDAVNAQRQLGSGQRPGMEKVHSEWMASVIEQCLEYEPAKRIKLEHLESLLCGPSQHKPSQPFALDQVPFVNHHELQPLP</sequence>
<feature type="region of interest" description="Disordered" evidence="1">
    <location>
        <begin position="1610"/>
        <end position="1631"/>
    </location>
</feature>
<keyword evidence="2" id="KW-0472">Membrane</keyword>
<accession>A0ABQ9YAM1</accession>
<dbReference type="InterPro" id="IPR011050">
    <property type="entry name" value="Pectin_lyase_fold/virulence"/>
</dbReference>
<feature type="domain" description="Protein kinase" evidence="3">
    <location>
        <begin position="1528"/>
        <end position="1921"/>
    </location>
</feature>
<evidence type="ECO:0000256" key="2">
    <source>
        <dbReference type="SAM" id="Phobius"/>
    </source>
</evidence>
<evidence type="ECO:0000313" key="5">
    <source>
        <dbReference type="Proteomes" id="UP001281761"/>
    </source>
</evidence>
<keyword evidence="5" id="KW-1185">Reference proteome</keyword>
<keyword evidence="2" id="KW-1133">Transmembrane helix</keyword>
<dbReference type="InterPro" id="IPR000719">
    <property type="entry name" value="Prot_kinase_dom"/>
</dbReference>
<organism evidence="4 5">
    <name type="scientific">Blattamonas nauphoetae</name>
    <dbReference type="NCBI Taxonomy" id="2049346"/>
    <lineage>
        <taxon>Eukaryota</taxon>
        <taxon>Metamonada</taxon>
        <taxon>Preaxostyla</taxon>
        <taxon>Oxymonadida</taxon>
        <taxon>Blattamonas</taxon>
    </lineage>
</organism>
<protein>
    <recommendedName>
        <fullName evidence="3">Protein kinase domain-containing protein</fullName>
    </recommendedName>
</protein>